<evidence type="ECO:0000313" key="2">
    <source>
        <dbReference type="Proteomes" id="UP001163321"/>
    </source>
</evidence>
<accession>A0ACC0WI93</accession>
<organism evidence="1 2">
    <name type="scientific">Peronosclerospora sorghi</name>
    <dbReference type="NCBI Taxonomy" id="230839"/>
    <lineage>
        <taxon>Eukaryota</taxon>
        <taxon>Sar</taxon>
        <taxon>Stramenopiles</taxon>
        <taxon>Oomycota</taxon>
        <taxon>Peronosporomycetes</taxon>
        <taxon>Peronosporales</taxon>
        <taxon>Peronosporaceae</taxon>
        <taxon>Peronosclerospora</taxon>
    </lineage>
</organism>
<keyword evidence="2" id="KW-1185">Reference proteome</keyword>
<name>A0ACC0WI93_9STRA</name>
<proteinExistence type="predicted"/>
<protein>
    <submittedName>
        <fullName evidence="1">Uncharacterized protein</fullName>
    </submittedName>
</protein>
<gene>
    <name evidence="1" type="ORF">PsorP6_013359</name>
</gene>
<dbReference type="EMBL" id="CM047592">
    <property type="protein sequence ID" value="KAI9917643.1"/>
    <property type="molecule type" value="Genomic_DNA"/>
</dbReference>
<evidence type="ECO:0000313" key="1">
    <source>
        <dbReference type="EMBL" id="KAI9917643.1"/>
    </source>
</evidence>
<comment type="caution">
    <text evidence="1">The sequence shown here is derived from an EMBL/GenBank/DDBJ whole genome shotgun (WGS) entry which is preliminary data.</text>
</comment>
<reference evidence="1 2" key="1">
    <citation type="journal article" date="2022" name="bioRxiv">
        <title>The genome of the oomycete Peronosclerospora sorghi, a cosmopolitan pathogen of maize and sorghum, is inflated with dispersed pseudogenes.</title>
        <authorList>
            <person name="Fletcher K."/>
            <person name="Martin F."/>
            <person name="Isakeit T."/>
            <person name="Cavanaugh K."/>
            <person name="Magill C."/>
            <person name="Michelmore R."/>
        </authorList>
    </citation>
    <scope>NUCLEOTIDE SEQUENCE [LARGE SCALE GENOMIC DNA]</scope>
    <source>
        <strain evidence="1">P6</strain>
    </source>
</reference>
<sequence>MYHDIDEQNMHDMIKQYEQLSNQEEDNVKRNAFGRLRQYLKTENGRLKITINRMLCSSDVDAVMRVMAEAEYVISGAVVAGDTIVVNRDVTRFSHYGVRWLGQHGLHMPNRLESPGRTWSRSGGRVLHVVAQVLVLVIFFPTATKDPTAQFTGSSAAHLSLLQPPTDLRCHLVDCCKTEDFSLGHLPDALH</sequence>
<dbReference type="Proteomes" id="UP001163321">
    <property type="component" value="Chromosome 13"/>
</dbReference>